<dbReference type="Proteomes" id="UP000578531">
    <property type="component" value="Unassembled WGS sequence"/>
</dbReference>
<dbReference type="EMBL" id="JACCJC010000007">
    <property type="protein sequence ID" value="KAF6238881.1"/>
    <property type="molecule type" value="Genomic_DNA"/>
</dbReference>
<dbReference type="AlphaFoldDB" id="A0A8H6G1M7"/>
<protein>
    <submittedName>
        <fullName evidence="1">Uncharacterized protein</fullName>
    </submittedName>
</protein>
<keyword evidence="2" id="KW-1185">Reference proteome</keyword>
<proteinExistence type="predicted"/>
<organism evidence="1 2">
    <name type="scientific">Letharia columbiana</name>
    <dbReference type="NCBI Taxonomy" id="112416"/>
    <lineage>
        <taxon>Eukaryota</taxon>
        <taxon>Fungi</taxon>
        <taxon>Dikarya</taxon>
        <taxon>Ascomycota</taxon>
        <taxon>Pezizomycotina</taxon>
        <taxon>Lecanoromycetes</taxon>
        <taxon>OSLEUM clade</taxon>
        <taxon>Lecanoromycetidae</taxon>
        <taxon>Lecanorales</taxon>
        <taxon>Lecanorineae</taxon>
        <taxon>Parmeliaceae</taxon>
        <taxon>Letharia</taxon>
    </lineage>
</organism>
<dbReference type="RefSeq" id="XP_037168177.1">
    <property type="nucleotide sequence ID" value="XM_037304684.1"/>
</dbReference>
<dbReference type="GeneID" id="59284424"/>
<gene>
    <name evidence="1" type="ORF">HO173_002753</name>
</gene>
<sequence length="75" mass="8101">MAVKEAVFQEAFQTYDEASKGSLCCASKDGTASKQDGIAAVDQAIVVSDRACISRHGADERHARGRVHEDCFELL</sequence>
<reference evidence="1 2" key="1">
    <citation type="journal article" date="2020" name="Genomics">
        <title>Complete, high-quality genomes from long-read metagenomic sequencing of two wolf lichen thalli reveals enigmatic genome architecture.</title>
        <authorList>
            <person name="McKenzie S.K."/>
            <person name="Walston R.F."/>
            <person name="Allen J.L."/>
        </authorList>
    </citation>
    <scope>NUCLEOTIDE SEQUENCE [LARGE SCALE GENOMIC DNA]</scope>
    <source>
        <strain evidence="1">WasteWater2</strain>
    </source>
</reference>
<accession>A0A8H6G1M7</accession>
<evidence type="ECO:0000313" key="1">
    <source>
        <dbReference type="EMBL" id="KAF6238881.1"/>
    </source>
</evidence>
<comment type="caution">
    <text evidence="1">The sequence shown here is derived from an EMBL/GenBank/DDBJ whole genome shotgun (WGS) entry which is preliminary data.</text>
</comment>
<name>A0A8H6G1M7_9LECA</name>
<evidence type="ECO:0000313" key="2">
    <source>
        <dbReference type="Proteomes" id="UP000578531"/>
    </source>
</evidence>